<protein>
    <submittedName>
        <fullName evidence="2">Uncharacterized protein</fullName>
    </submittedName>
</protein>
<feature type="compositionally biased region" description="Polar residues" evidence="1">
    <location>
        <begin position="417"/>
        <end position="443"/>
    </location>
</feature>
<evidence type="ECO:0000256" key="1">
    <source>
        <dbReference type="SAM" id="MobiDB-lite"/>
    </source>
</evidence>
<feature type="compositionally biased region" description="Basic and acidic residues" evidence="1">
    <location>
        <begin position="82"/>
        <end position="93"/>
    </location>
</feature>
<accession>A0ABQ4Z5E7</accession>
<reference evidence="2" key="2">
    <citation type="submission" date="2022-01" db="EMBL/GenBank/DDBJ databases">
        <authorList>
            <person name="Yamashiro T."/>
            <person name="Shiraishi A."/>
            <person name="Satake H."/>
            <person name="Nakayama K."/>
        </authorList>
    </citation>
    <scope>NUCLEOTIDE SEQUENCE</scope>
</reference>
<name>A0ABQ4Z5E7_9ASTR</name>
<sequence>MGAKNVLRTHTCTLTRSKLKKFLVDYEIPTEFKVMLPKTNGGLVQLVPQPLSRQVLADLRQKDTIVPKEYSELLSKANKLDKKTGTDIQEKDKKKAKNKQIRARSGKDQVKSKSKVIHMKKIQLEGLKLPNLKLYCKRKRQGSKLQRRQRLHSKMAFRNVMFATDDEEMSILPKDPSNEFEQLIENSAELEGSLRKLATSGSFPRIVRKKFAKAKIESSSYLVISNDDDDDEGFFEASELKTDVDCCLLISKITPLAWRGYLDNQYKMELLDLHDRYYARQDVVDNVVNRRARELLKMVEQMKGESMIDFDKNPTVIVLRQKIMSLLAEIMEHKSSLDMMLLESQKWAGYQENLMTLDSKVSALEVEKALVQQRIYQVQNDLAATIFSFLSAATADPSASVEALLSKKPKSFHCPTPTKTRAPSKLNSPSPALSKTSAPSSAPSMKLVSPPHEA</sequence>
<dbReference type="Proteomes" id="UP001151760">
    <property type="component" value="Unassembled WGS sequence"/>
</dbReference>
<evidence type="ECO:0000313" key="2">
    <source>
        <dbReference type="EMBL" id="GJS85025.1"/>
    </source>
</evidence>
<feature type="compositionally biased region" description="Basic residues" evidence="1">
    <location>
        <begin position="94"/>
        <end position="104"/>
    </location>
</feature>
<keyword evidence="3" id="KW-1185">Reference proteome</keyword>
<gene>
    <name evidence="2" type="ORF">Tco_0751566</name>
</gene>
<dbReference type="EMBL" id="BQNB010011020">
    <property type="protein sequence ID" value="GJS85025.1"/>
    <property type="molecule type" value="Genomic_DNA"/>
</dbReference>
<organism evidence="2 3">
    <name type="scientific">Tanacetum coccineum</name>
    <dbReference type="NCBI Taxonomy" id="301880"/>
    <lineage>
        <taxon>Eukaryota</taxon>
        <taxon>Viridiplantae</taxon>
        <taxon>Streptophyta</taxon>
        <taxon>Embryophyta</taxon>
        <taxon>Tracheophyta</taxon>
        <taxon>Spermatophyta</taxon>
        <taxon>Magnoliopsida</taxon>
        <taxon>eudicotyledons</taxon>
        <taxon>Gunneridae</taxon>
        <taxon>Pentapetalae</taxon>
        <taxon>asterids</taxon>
        <taxon>campanulids</taxon>
        <taxon>Asterales</taxon>
        <taxon>Asteraceae</taxon>
        <taxon>Asteroideae</taxon>
        <taxon>Anthemideae</taxon>
        <taxon>Anthemidinae</taxon>
        <taxon>Tanacetum</taxon>
    </lineage>
</organism>
<reference evidence="2" key="1">
    <citation type="journal article" date="2022" name="Int. J. Mol. Sci.">
        <title>Draft Genome of Tanacetum Coccineum: Genomic Comparison of Closely Related Tanacetum-Family Plants.</title>
        <authorList>
            <person name="Yamashiro T."/>
            <person name="Shiraishi A."/>
            <person name="Nakayama K."/>
            <person name="Satake H."/>
        </authorList>
    </citation>
    <scope>NUCLEOTIDE SEQUENCE</scope>
</reference>
<comment type="caution">
    <text evidence="2">The sequence shown here is derived from an EMBL/GenBank/DDBJ whole genome shotgun (WGS) entry which is preliminary data.</text>
</comment>
<evidence type="ECO:0000313" key="3">
    <source>
        <dbReference type="Proteomes" id="UP001151760"/>
    </source>
</evidence>
<proteinExistence type="predicted"/>
<feature type="region of interest" description="Disordered" evidence="1">
    <location>
        <begin position="410"/>
        <end position="454"/>
    </location>
</feature>
<feature type="region of interest" description="Disordered" evidence="1">
    <location>
        <begin position="82"/>
        <end position="112"/>
    </location>
</feature>